<feature type="region of interest" description="Disordered" evidence="1">
    <location>
        <begin position="78"/>
        <end position="99"/>
    </location>
</feature>
<reference evidence="2" key="3">
    <citation type="submission" date="2023-05" db="EMBL/GenBank/DDBJ databases">
        <authorList>
            <person name="Smith C.H."/>
        </authorList>
    </citation>
    <scope>NUCLEOTIDE SEQUENCE</scope>
    <source>
        <strain evidence="2">CHS0354</strain>
        <tissue evidence="2">Mantle</tissue>
    </source>
</reference>
<comment type="caution">
    <text evidence="2">The sequence shown here is derived from an EMBL/GenBank/DDBJ whole genome shotgun (WGS) entry which is preliminary data.</text>
</comment>
<accession>A0AAE0TGH6</accession>
<evidence type="ECO:0000256" key="1">
    <source>
        <dbReference type="SAM" id="MobiDB-lite"/>
    </source>
</evidence>
<sequence length="174" mass="19480">MTAKTAHWYGASWKTQSQYTKLVARNQVANTQSSGMEPDEKHTNTTTRAGENTKQIQQPVVRDQLANTIQWYGTSCKTKGKYKKTSGTEPVGKHKINIKSSGTEPADYHTIQWYGTSCKTQSKYKKTSGTEPAGKHKINIKSSGTEQARKHKVNIIRSLVRNPMANANPVRRDN</sequence>
<reference evidence="2" key="2">
    <citation type="journal article" date="2021" name="Genome Biol. Evol.">
        <title>Developing a high-quality reference genome for a parasitic bivalve with doubly uniparental inheritance (Bivalvia: Unionida).</title>
        <authorList>
            <person name="Smith C.H."/>
        </authorList>
    </citation>
    <scope>NUCLEOTIDE SEQUENCE</scope>
    <source>
        <strain evidence="2">CHS0354</strain>
        <tissue evidence="2">Mantle</tissue>
    </source>
</reference>
<dbReference type="EMBL" id="JAEAOA010001197">
    <property type="protein sequence ID" value="KAK3609544.1"/>
    <property type="molecule type" value="Genomic_DNA"/>
</dbReference>
<dbReference type="AlphaFoldDB" id="A0AAE0TGH6"/>
<feature type="region of interest" description="Disordered" evidence="1">
    <location>
        <begin position="30"/>
        <end position="53"/>
    </location>
</feature>
<feature type="region of interest" description="Disordered" evidence="1">
    <location>
        <begin position="125"/>
        <end position="149"/>
    </location>
</feature>
<reference evidence="2" key="1">
    <citation type="journal article" date="2021" name="Genome Biol. Evol.">
        <title>A High-Quality Reference Genome for a Parasitic Bivalve with Doubly Uniparental Inheritance (Bivalvia: Unionida).</title>
        <authorList>
            <person name="Smith C.H."/>
        </authorList>
    </citation>
    <scope>NUCLEOTIDE SEQUENCE</scope>
    <source>
        <strain evidence="2">CHS0354</strain>
    </source>
</reference>
<evidence type="ECO:0000313" key="2">
    <source>
        <dbReference type="EMBL" id="KAK3609544.1"/>
    </source>
</evidence>
<feature type="compositionally biased region" description="Polar residues" evidence="1">
    <location>
        <begin position="44"/>
        <end position="53"/>
    </location>
</feature>
<organism evidence="2 3">
    <name type="scientific">Potamilus streckersoni</name>
    <dbReference type="NCBI Taxonomy" id="2493646"/>
    <lineage>
        <taxon>Eukaryota</taxon>
        <taxon>Metazoa</taxon>
        <taxon>Spiralia</taxon>
        <taxon>Lophotrochozoa</taxon>
        <taxon>Mollusca</taxon>
        <taxon>Bivalvia</taxon>
        <taxon>Autobranchia</taxon>
        <taxon>Heteroconchia</taxon>
        <taxon>Palaeoheterodonta</taxon>
        <taxon>Unionida</taxon>
        <taxon>Unionoidea</taxon>
        <taxon>Unionidae</taxon>
        <taxon>Ambleminae</taxon>
        <taxon>Lampsilini</taxon>
        <taxon>Potamilus</taxon>
    </lineage>
</organism>
<dbReference type="Proteomes" id="UP001195483">
    <property type="component" value="Unassembled WGS sequence"/>
</dbReference>
<evidence type="ECO:0000313" key="3">
    <source>
        <dbReference type="Proteomes" id="UP001195483"/>
    </source>
</evidence>
<keyword evidence="3" id="KW-1185">Reference proteome</keyword>
<proteinExistence type="predicted"/>
<gene>
    <name evidence="2" type="ORF">CHS0354_019555</name>
</gene>
<protein>
    <submittedName>
        <fullName evidence="2">Uncharacterized protein</fullName>
    </submittedName>
</protein>
<name>A0AAE0TGH6_9BIVA</name>